<evidence type="ECO:0000313" key="7">
    <source>
        <dbReference type="Proteomes" id="UP000008138"/>
    </source>
</evidence>
<comment type="similarity">
    <text evidence="4">Belongs to the HepT RNase toxin family.</text>
</comment>
<organism evidence="6 7">
    <name type="scientific">Thermoproteus uzoniensis (strain 768-20)</name>
    <dbReference type="NCBI Taxonomy" id="999630"/>
    <lineage>
        <taxon>Archaea</taxon>
        <taxon>Thermoproteota</taxon>
        <taxon>Thermoprotei</taxon>
        <taxon>Thermoproteales</taxon>
        <taxon>Thermoproteaceae</taxon>
        <taxon>Thermoproteus</taxon>
    </lineage>
</organism>
<dbReference type="STRING" id="999630.TUZN_1050"/>
<dbReference type="eggNOG" id="arCOG02112">
    <property type="taxonomic scope" value="Archaea"/>
</dbReference>
<dbReference type="KEGG" id="tuz:TUZN_1050"/>
<dbReference type="InterPro" id="IPR037038">
    <property type="entry name" value="HepT-like_sf"/>
</dbReference>
<dbReference type="Pfam" id="PF18765">
    <property type="entry name" value="Polbeta"/>
    <property type="match status" value="1"/>
</dbReference>
<dbReference type="AlphaFoldDB" id="F2L6D4"/>
<evidence type="ECO:0000256" key="3">
    <source>
        <dbReference type="ARBA" id="ARBA00022801"/>
    </source>
</evidence>
<reference evidence="6 7" key="1">
    <citation type="journal article" date="2011" name="J. Bacteriol.">
        <title>Complete genome sequence of the thermoacidophilic crenarchaeon Thermoproteus uzoniensis 768-20.</title>
        <authorList>
            <person name="Mardanov A.V."/>
            <person name="Gumerov V.M."/>
            <person name="Beletsky A.V."/>
            <person name="Prokofeva M.I."/>
            <person name="Bonch-Osmolovskaya E.A."/>
            <person name="Ravin N.V."/>
            <person name="Skryabin K.G."/>
        </authorList>
    </citation>
    <scope>NUCLEOTIDE SEQUENCE [LARGE SCALE GENOMIC DNA]</scope>
    <source>
        <strain evidence="6 7">768-20</strain>
    </source>
</reference>
<dbReference type="PANTHER" id="PTHR43852:SF3">
    <property type="entry name" value="NUCLEOTIDYLTRANSFERASE"/>
    <property type="match status" value="1"/>
</dbReference>
<dbReference type="Pfam" id="PF01934">
    <property type="entry name" value="HepT-like"/>
    <property type="match status" value="1"/>
</dbReference>
<dbReference type="Proteomes" id="UP000008138">
    <property type="component" value="Chromosome"/>
</dbReference>
<reference key="2">
    <citation type="submission" date="2011-03" db="EMBL/GenBank/DDBJ databases">
        <title>Complete genome sequence of the thermoacidophilic crenarchaeon Thermoproteus uzoniensis 768-20.</title>
        <authorList>
            <person name="Mardanov A.V."/>
            <person name="Gumerov V.M."/>
            <person name="Beletsky A.V."/>
            <person name="Prokofeva M.I."/>
            <person name="Bonch-Osmolovskaya E.A."/>
            <person name="Ravin N.V."/>
            <person name="Skryabin K.G."/>
        </authorList>
    </citation>
    <scope>NUCLEOTIDE SEQUENCE</scope>
    <source>
        <strain>768-20</strain>
    </source>
</reference>
<dbReference type="SUPFAM" id="SSF81301">
    <property type="entry name" value="Nucleotidyltransferase"/>
    <property type="match status" value="1"/>
</dbReference>
<keyword evidence="2" id="KW-0540">Nuclease</keyword>
<dbReference type="Gene3D" id="1.20.120.580">
    <property type="entry name" value="bsu32300-like"/>
    <property type="match status" value="1"/>
</dbReference>
<evidence type="ECO:0000256" key="1">
    <source>
        <dbReference type="ARBA" id="ARBA00022649"/>
    </source>
</evidence>
<dbReference type="PANTHER" id="PTHR43852">
    <property type="entry name" value="NUCLEOTIDYLTRANSFERASE"/>
    <property type="match status" value="1"/>
</dbReference>
<evidence type="ECO:0000256" key="4">
    <source>
        <dbReference type="ARBA" id="ARBA00024207"/>
    </source>
</evidence>
<dbReference type="HOGENOM" id="CLU_092685_0_0_2"/>
<keyword evidence="1" id="KW-1277">Toxin-antitoxin system</keyword>
<dbReference type="CDD" id="cd05403">
    <property type="entry name" value="NT_KNTase_like"/>
    <property type="match status" value="1"/>
</dbReference>
<dbReference type="Gene3D" id="3.30.460.10">
    <property type="entry name" value="Beta Polymerase, domain 2"/>
    <property type="match status" value="1"/>
</dbReference>
<dbReference type="InterPro" id="IPR052930">
    <property type="entry name" value="TA_antitoxin_MntA"/>
</dbReference>
<dbReference type="GO" id="GO:0016787">
    <property type="term" value="F:hydrolase activity"/>
    <property type="evidence" value="ECO:0007669"/>
    <property type="project" value="UniProtKB-KW"/>
</dbReference>
<keyword evidence="7" id="KW-1185">Reference proteome</keyword>
<dbReference type="GO" id="GO:0004540">
    <property type="term" value="F:RNA nuclease activity"/>
    <property type="evidence" value="ECO:0007669"/>
    <property type="project" value="InterPro"/>
</dbReference>
<dbReference type="EMBL" id="CP002590">
    <property type="protein sequence ID" value="AEA12530.1"/>
    <property type="molecule type" value="Genomic_DNA"/>
</dbReference>
<dbReference type="InterPro" id="IPR008201">
    <property type="entry name" value="HepT-like"/>
</dbReference>
<keyword evidence="3" id="KW-0378">Hydrolase</keyword>
<proteinExistence type="inferred from homology"/>
<gene>
    <name evidence="6" type="ordered locus">TUZN_1050</name>
</gene>
<dbReference type="NCBIfam" id="NF047752">
    <property type="entry name" value="MntA_antitoxin"/>
    <property type="match status" value="1"/>
</dbReference>
<evidence type="ECO:0000313" key="6">
    <source>
        <dbReference type="EMBL" id="AEA12530.1"/>
    </source>
</evidence>
<dbReference type="InterPro" id="IPR043519">
    <property type="entry name" value="NT_sf"/>
</dbReference>
<evidence type="ECO:0000256" key="2">
    <source>
        <dbReference type="ARBA" id="ARBA00022722"/>
    </source>
</evidence>
<feature type="domain" description="Polymerase beta nucleotidyltransferase" evidence="5">
    <location>
        <begin position="162"/>
        <end position="245"/>
    </location>
</feature>
<protein>
    <submittedName>
        <fullName evidence="6">DNA polymerase, beta domain protein region</fullName>
    </submittedName>
</protein>
<name>F2L6D4_THEU7</name>
<evidence type="ECO:0000259" key="5">
    <source>
        <dbReference type="Pfam" id="PF18765"/>
    </source>
</evidence>
<sequence length="267" mass="29782">MASVDGATPFAMAAASGFLDLRRCGGVRILRILEDAEARIKRVESADDEDILRWNLYAAVQDVLDALAVLFSELGWRKPPSYTRLVLEAEERGVLPPGFAPFVKMRNALAHAYREINARELGEMRARALEELPRLLAAVKSFVKERGVGPAVEWGPAAEVFRRFGVKFAYLFGSRARGLEREDSDWDVAVYFGRDVSIVDEAELAAELSRALGAEVDVVALDAAGLDLIYTVLRGGVVIYSVDEELRRRWEIESYLEYLDYASGYLD</sequence>
<accession>F2L6D4</accession>
<dbReference type="InterPro" id="IPR041633">
    <property type="entry name" value="Polbeta"/>
</dbReference>
<dbReference type="GO" id="GO:0110001">
    <property type="term" value="C:toxin-antitoxin complex"/>
    <property type="evidence" value="ECO:0007669"/>
    <property type="project" value="InterPro"/>
</dbReference>